<evidence type="ECO:0000256" key="4">
    <source>
        <dbReference type="ARBA" id="ARBA00023172"/>
    </source>
</evidence>
<proteinExistence type="inferred from homology"/>
<evidence type="ECO:0000313" key="8">
    <source>
        <dbReference type="Proteomes" id="UP000231550"/>
    </source>
</evidence>
<feature type="transmembrane region" description="Helical" evidence="6">
    <location>
        <begin position="6"/>
        <end position="23"/>
    </location>
</feature>
<gene>
    <name evidence="7" type="ORF">COV85_01825</name>
</gene>
<dbReference type="PANTHER" id="PTHR30563:SF0">
    <property type="entry name" value="DNA RECOMBINATION PROTEIN RMUC"/>
    <property type="match status" value="1"/>
</dbReference>
<dbReference type="EMBL" id="PCVN01000047">
    <property type="protein sequence ID" value="PIQ74485.1"/>
    <property type="molecule type" value="Genomic_DNA"/>
</dbReference>
<evidence type="ECO:0000256" key="6">
    <source>
        <dbReference type="SAM" id="Phobius"/>
    </source>
</evidence>
<comment type="function">
    <text evidence="1">Involved in DNA recombination.</text>
</comment>
<dbReference type="Proteomes" id="UP000231550">
    <property type="component" value="Unassembled WGS sequence"/>
</dbReference>
<evidence type="ECO:0000256" key="2">
    <source>
        <dbReference type="ARBA" id="ARBA00009840"/>
    </source>
</evidence>
<accession>A0A2H0KT64</accession>
<feature type="coiled-coil region" evidence="5">
    <location>
        <begin position="273"/>
        <end position="300"/>
    </location>
</feature>
<keyword evidence="6" id="KW-1133">Transmembrane helix</keyword>
<keyword evidence="4" id="KW-0233">DNA recombination</keyword>
<evidence type="ECO:0000256" key="1">
    <source>
        <dbReference type="ARBA" id="ARBA00003416"/>
    </source>
</evidence>
<sequence>MSEILIAIIIIFVAAIAGLFYFLSRWQTGKGSDSSFLMLQNQLNEIRQALDLGLGDSNKMVHQQSIESGRVLRDLVEKLVKLEETNKQVAGFANQLQSLENILKNPKQRGVLGEYYLETALKNVLPPKSYQMQYQFKNGEIVDAVIFIGDKIIPIDSKFSLENYNRLVQERDERARTDIEKQFKADLKNRIDETSKYIRPDEQTTDFSFMFIPSEGIYYDLLINQIGAVKVSTYDLIEYAFQKRVIIVSPTSIFAYLQTVLQGLRALQIVESAKDIRQAVERLQKHLVNYEEYLKKLGNNLGTTVNMYNSASREFKKIDKDILKITDKGGEVEILELDKPKEDE</sequence>
<name>A0A2H0KT64_9BACT</name>
<organism evidence="7 8">
    <name type="scientific">Candidatus Portnoybacteria bacterium CG11_big_fil_rev_8_21_14_0_20_44_10</name>
    <dbReference type="NCBI Taxonomy" id="1974818"/>
    <lineage>
        <taxon>Bacteria</taxon>
        <taxon>Candidatus Portnoyibacteriota</taxon>
    </lineage>
</organism>
<dbReference type="GO" id="GO:0006310">
    <property type="term" value="P:DNA recombination"/>
    <property type="evidence" value="ECO:0007669"/>
    <property type="project" value="UniProtKB-KW"/>
</dbReference>
<dbReference type="AlphaFoldDB" id="A0A2H0KT64"/>
<dbReference type="InterPro" id="IPR003798">
    <property type="entry name" value="DNA_recombination_RmuC"/>
</dbReference>
<keyword evidence="3 5" id="KW-0175">Coiled coil</keyword>
<keyword evidence="6" id="KW-0472">Membrane</keyword>
<dbReference type="PANTHER" id="PTHR30563">
    <property type="entry name" value="DNA RECOMBINATION PROTEIN RMUC"/>
    <property type="match status" value="1"/>
</dbReference>
<evidence type="ECO:0000256" key="3">
    <source>
        <dbReference type="ARBA" id="ARBA00023054"/>
    </source>
</evidence>
<comment type="caution">
    <text evidence="7">The sequence shown here is derived from an EMBL/GenBank/DDBJ whole genome shotgun (WGS) entry which is preliminary data.</text>
</comment>
<keyword evidence="6" id="KW-0812">Transmembrane</keyword>
<protein>
    <submittedName>
        <fullName evidence="7">DNA recombination protein RmuC</fullName>
    </submittedName>
</protein>
<dbReference type="Pfam" id="PF02646">
    <property type="entry name" value="RmuC"/>
    <property type="match status" value="1"/>
</dbReference>
<evidence type="ECO:0000313" key="7">
    <source>
        <dbReference type="EMBL" id="PIQ74485.1"/>
    </source>
</evidence>
<reference evidence="7 8" key="1">
    <citation type="submission" date="2017-09" db="EMBL/GenBank/DDBJ databases">
        <title>Depth-based differentiation of microbial function through sediment-hosted aquifers and enrichment of novel symbionts in the deep terrestrial subsurface.</title>
        <authorList>
            <person name="Probst A.J."/>
            <person name="Ladd B."/>
            <person name="Jarett J.K."/>
            <person name="Geller-Mcgrath D.E."/>
            <person name="Sieber C.M."/>
            <person name="Emerson J.B."/>
            <person name="Anantharaman K."/>
            <person name="Thomas B.C."/>
            <person name="Malmstrom R."/>
            <person name="Stieglmeier M."/>
            <person name="Klingl A."/>
            <person name="Woyke T."/>
            <person name="Ryan C.M."/>
            <person name="Banfield J.F."/>
        </authorList>
    </citation>
    <scope>NUCLEOTIDE SEQUENCE [LARGE SCALE GENOMIC DNA]</scope>
    <source>
        <strain evidence="7">CG11_big_fil_rev_8_21_14_0_20_44_10</strain>
    </source>
</reference>
<evidence type="ECO:0000256" key="5">
    <source>
        <dbReference type="SAM" id="Coils"/>
    </source>
</evidence>
<comment type="similarity">
    <text evidence="2">Belongs to the RmuC family.</text>
</comment>